<evidence type="ECO:0000256" key="10">
    <source>
        <dbReference type="RuleBase" id="RU362123"/>
    </source>
</evidence>
<evidence type="ECO:0000259" key="12">
    <source>
        <dbReference type="PROSITE" id="PS52015"/>
    </source>
</evidence>
<organism evidence="13 14">
    <name type="scientific">Gallibacterium genomosp. 3</name>
    <dbReference type="NCBI Taxonomy" id="505345"/>
    <lineage>
        <taxon>Bacteria</taxon>
        <taxon>Pseudomonadati</taxon>
        <taxon>Pseudomonadota</taxon>
        <taxon>Gammaproteobacteria</taxon>
        <taxon>Pasteurellales</taxon>
        <taxon>Pasteurellaceae</taxon>
        <taxon>Gallibacterium</taxon>
    </lineage>
</organism>
<comment type="similarity">
    <text evidence="2 10">Belongs to the TonB family.</text>
</comment>
<feature type="region of interest" description="Disordered" evidence="11">
    <location>
        <begin position="56"/>
        <end position="156"/>
    </location>
</feature>
<dbReference type="InterPro" id="IPR037682">
    <property type="entry name" value="TonB_C"/>
</dbReference>
<dbReference type="SUPFAM" id="SSF74653">
    <property type="entry name" value="TolA/TonB C-terminal domain"/>
    <property type="match status" value="1"/>
</dbReference>
<dbReference type="STRING" id="505345.QV06_10210"/>
<accession>A0A1A7PN92</accession>
<comment type="caution">
    <text evidence="13">The sequence shown here is derived from an EMBL/GenBank/DDBJ whole genome shotgun (WGS) entry which is preliminary data.</text>
</comment>
<feature type="compositionally biased region" description="Polar residues" evidence="11">
    <location>
        <begin position="129"/>
        <end position="155"/>
    </location>
</feature>
<dbReference type="NCBIfam" id="TIGR01352">
    <property type="entry name" value="tonB_Cterm"/>
    <property type="match status" value="1"/>
</dbReference>
<dbReference type="PRINTS" id="PR01374">
    <property type="entry name" value="TONBPROTEIN"/>
</dbReference>
<dbReference type="GO" id="GO:0031992">
    <property type="term" value="F:energy transducer activity"/>
    <property type="evidence" value="ECO:0007669"/>
    <property type="project" value="InterPro"/>
</dbReference>
<dbReference type="Gene3D" id="3.30.1150.10">
    <property type="match status" value="1"/>
</dbReference>
<evidence type="ECO:0000256" key="2">
    <source>
        <dbReference type="ARBA" id="ARBA00006555"/>
    </source>
</evidence>
<evidence type="ECO:0000313" key="13">
    <source>
        <dbReference type="EMBL" id="OBX03216.1"/>
    </source>
</evidence>
<evidence type="ECO:0000256" key="5">
    <source>
        <dbReference type="ARBA" id="ARBA00022519"/>
    </source>
</evidence>
<evidence type="ECO:0000256" key="8">
    <source>
        <dbReference type="ARBA" id="ARBA00022989"/>
    </source>
</evidence>
<dbReference type="PROSITE" id="PS52015">
    <property type="entry name" value="TONB_CTD"/>
    <property type="match status" value="1"/>
</dbReference>
<dbReference type="PATRIC" id="fig|505345.6.peg.2071"/>
<keyword evidence="7 10" id="KW-0653">Protein transport</keyword>
<comment type="subcellular location">
    <subcellularLocation>
        <location evidence="1 10">Cell inner membrane</location>
        <topology evidence="1 10">Single-pass membrane protein</topology>
        <orientation evidence="1 10">Periplasmic side</orientation>
    </subcellularLocation>
</comment>
<dbReference type="InterPro" id="IPR003538">
    <property type="entry name" value="TonB"/>
</dbReference>
<dbReference type="GO" id="GO:0055085">
    <property type="term" value="P:transmembrane transport"/>
    <property type="evidence" value="ECO:0007669"/>
    <property type="project" value="InterPro"/>
</dbReference>
<dbReference type="GO" id="GO:0015891">
    <property type="term" value="P:siderophore transport"/>
    <property type="evidence" value="ECO:0007669"/>
    <property type="project" value="InterPro"/>
</dbReference>
<dbReference type="InterPro" id="IPR006260">
    <property type="entry name" value="TonB/TolA_C"/>
</dbReference>
<sequence length="249" mass="28137">MSQHYTKPAFYVTISIYSALFAGAVWSFDHDQTANSVSGELSPTISMELLTANVVAEEKVEPEPIEETVKPEPEPEPEPKPEPKKEIIPDPTTKQLMEKPKKEVEQPKKVEKRKHHKREQTKREHQRKPQPQIQSKAQGAPVTTQQPNLQGQGASSDELAAYRSALRREIEKHKRYSQRARMLRRQGTVVVEFSLMTDGSIQNVRLHRSSGYEELDQLALDAVAQAKSVGARPAGLSAEQKIPIKFMLR</sequence>
<feature type="domain" description="TonB C-terminal" evidence="12">
    <location>
        <begin position="161"/>
        <end position="249"/>
    </location>
</feature>
<evidence type="ECO:0000256" key="6">
    <source>
        <dbReference type="ARBA" id="ARBA00022692"/>
    </source>
</evidence>
<dbReference type="GO" id="GO:0015031">
    <property type="term" value="P:protein transport"/>
    <property type="evidence" value="ECO:0007669"/>
    <property type="project" value="UniProtKB-UniRule"/>
</dbReference>
<keyword evidence="10" id="KW-0735">Signal-anchor</keyword>
<dbReference type="PANTHER" id="PTHR33446">
    <property type="entry name" value="PROTEIN TONB-RELATED"/>
    <property type="match status" value="1"/>
</dbReference>
<evidence type="ECO:0000256" key="7">
    <source>
        <dbReference type="ARBA" id="ARBA00022927"/>
    </source>
</evidence>
<gene>
    <name evidence="13" type="ORF">QV06_10210</name>
</gene>
<evidence type="ECO:0000256" key="1">
    <source>
        <dbReference type="ARBA" id="ARBA00004383"/>
    </source>
</evidence>
<evidence type="ECO:0000256" key="9">
    <source>
        <dbReference type="ARBA" id="ARBA00023136"/>
    </source>
</evidence>
<evidence type="ECO:0000313" key="14">
    <source>
        <dbReference type="Proteomes" id="UP000092626"/>
    </source>
</evidence>
<keyword evidence="8" id="KW-1133">Transmembrane helix</keyword>
<proteinExistence type="inferred from homology"/>
<keyword evidence="9" id="KW-0472">Membrane</keyword>
<feature type="compositionally biased region" description="Basic residues" evidence="11">
    <location>
        <begin position="110"/>
        <end position="128"/>
    </location>
</feature>
<feature type="compositionally biased region" description="Basic and acidic residues" evidence="11">
    <location>
        <begin position="96"/>
        <end position="109"/>
    </location>
</feature>
<protein>
    <recommendedName>
        <fullName evidence="10">Protein TonB</fullName>
    </recommendedName>
</protein>
<dbReference type="AlphaFoldDB" id="A0A1A7PN92"/>
<reference evidence="13 14" key="1">
    <citation type="submission" date="2014-11" db="EMBL/GenBank/DDBJ databases">
        <title>Pan-genome of Gallibacterium spp.</title>
        <authorList>
            <person name="Kudirkiene E."/>
            <person name="Bojesen A.M."/>
        </authorList>
    </citation>
    <scope>NUCLEOTIDE SEQUENCE [LARGE SCALE GENOMIC DNA]</scope>
    <source>
        <strain evidence="13 14">59/S3/89</strain>
    </source>
</reference>
<keyword evidence="4 10" id="KW-1003">Cell membrane</keyword>
<evidence type="ECO:0000256" key="11">
    <source>
        <dbReference type="SAM" id="MobiDB-lite"/>
    </source>
</evidence>
<dbReference type="RefSeq" id="WP_065238042.1">
    <property type="nucleotide sequence ID" value="NZ_JTJR01000045.1"/>
</dbReference>
<dbReference type="Proteomes" id="UP000092626">
    <property type="component" value="Unassembled WGS sequence"/>
</dbReference>
<name>A0A1A7PN92_9PAST</name>
<comment type="function">
    <text evidence="10">Interacts with outer membrane receptor proteins that carry out high-affinity binding and energy dependent uptake into the periplasmic space of specific substrates. It could act to transduce energy from the cytoplasmic membrane to specific energy-requiring processes in the outer membrane, resulting in the release into the periplasm of ligands bound by these outer membrane proteins.</text>
</comment>
<keyword evidence="6" id="KW-0812">Transmembrane</keyword>
<dbReference type="GO" id="GO:0030288">
    <property type="term" value="C:outer membrane-bounded periplasmic space"/>
    <property type="evidence" value="ECO:0007669"/>
    <property type="project" value="InterPro"/>
</dbReference>
<evidence type="ECO:0000256" key="4">
    <source>
        <dbReference type="ARBA" id="ARBA00022475"/>
    </source>
</evidence>
<dbReference type="InterPro" id="IPR051045">
    <property type="entry name" value="TonB-dependent_transducer"/>
</dbReference>
<dbReference type="PANTHER" id="PTHR33446:SF2">
    <property type="entry name" value="PROTEIN TONB"/>
    <property type="match status" value="1"/>
</dbReference>
<dbReference type="EMBL" id="JTJR01000045">
    <property type="protein sequence ID" value="OBX03216.1"/>
    <property type="molecule type" value="Genomic_DNA"/>
</dbReference>
<feature type="compositionally biased region" description="Basic and acidic residues" evidence="11">
    <location>
        <begin position="56"/>
        <end position="88"/>
    </location>
</feature>
<dbReference type="Pfam" id="PF03544">
    <property type="entry name" value="TonB_C"/>
    <property type="match status" value="1"/>
</dbReference>
<evidence type="ECO:0000256" key="3">
    <source>
        <dbReference type="ARBA" id="ARBA00022448"/>
    </source>
</evidence>
<keyword evidence="3 10" id="KW-0813">Transport</keyword>
<keyword evidence="5 10" id="KW-0997">Cell inner membrane</keyword>
<dbReference type="GO" id="GO:0098797">
    <property type="term" value="C:plasma membrane protein complex"/>
    <property type="evidence" value="ECO:0007669"/>
    <property type="project" value="TreeGrafter"/>
</dbReference>